<protein>
    <submittedName>
        <fullName evidence="1">Uncharacterized protein</fullName>
    </submittedName>
</protein>
<name>A0A7C9RTP3_9PSEU</name>
<comment type="caution">
    <text evidence="1">The sequence shown here is derived from an EMBL/GenBank/DDBJ whole genome shotgun (WGS) entry which is preliminary data.</text>
</comment>
<proteinExistence type="predicted"/>
<dbReference type="RefSeq" id="WP_166048333.1">
    <property type="nucleotide sequence ID" value="NZ_JAAMPJ010000006.1"/>
</dbReference>
<sequence length="68" mass="6990">MSGGRRRGALAGVDRRAQLGQVLDRAIVLEVGCRELLVVAAVGGALPWMDAGRAARPTGGAKREPGVP</sequence>
<dbReference type="AlphaFoldDB" id="A0A7C9RTP3"/>
<keyword evidence="2" id="KW-1185">Reference proteome</keyword>
<dbReference type="EMBL" id="JAAMPJ010000006">
    <property type="protein sequence ID" value="NGY61623.1"/>
    <property type="molecule type" value="Genomic_DNA"/>
</dbReference>
<accession>A0A7C9RTP3</accession>
<organism evidence="1 2">
    <name type="scientific">Lentzea alba</name>
    <dbReference type="NCBI Taxonomy" id="2714351"/>
    <lineage>
        <taxon>Bacteria</taxon>
        <taxon>Bacillati</taxon>
        <taxon>Actinomycetota</taxon>
        <taxon>Actinomycetes</taxon>
        <taxon>Pseudonocardiales</taxon>
        <taxon>Pseudonocardiaceae</taxon>
        <taxon>Lentzea</taxon>
    </lineage>
</organism>
<gene>
    <name evidence="1" type="ORF">G7043_22090</name>
</gene>
<evidence type="ECO:0000313" key="2">
    <source>
        <dbReference type="Proteomes" id="UP000481360"/>
    </source>
</evidence>
<reference evidence="1 2" key="1">
    <citation type="submission" date="2020-03" db="EMBL/GenBank/DDBJ databases">
        <title>Isolation and identification of active actinomycetes.</title>
        <authorList>
            <person name="Sun X."/>
        </authorList>
    </citation>
    <scope>NUCLEOTIDE SEQUENCE [LARGE SCALE GENOMIC DNA]</scope>
    <source>
        <strain evidence="1 2">NEAU-D13</strain>
    </source>
</reference>
<evidence type="ECO:0000313" key="1">
    <source>
        <dbReference type="EMBL" id="NGY61623.1"/>
    </source>
</evidence>
<dbReference type="Proteomes" id="UP000481360">
    <property type="component" value="Unassembled WGS sequence"/>
</dbReference>